<accession>A0A1B8GIX6</accession>
<proteinExistence type="predicted"/>
<comment type="function">
    <text evidence="2">Secreted tripeptidyl-peptidase which degrades proteins at acidic pHs and is involved in virulence.</text>
</comment>
<feature type="domain" description="Peptidase S53" evidence="17">
    <location>
        <begin position="225"/>
        <end position="649"/>
    </location>
</feature>
<evidence type="ECO:0000256" key="6">
    <source>
        <dbReference type="ARBA" id="ARBA00022670"/>
    </source>
</evidence>
<feature type="binding site" evidence="15">
    <location>
        <position position="629"/>
    </location>
    <ligand>
        <name>Ca(2+)</name>
        <dbReference type="ChEBI" id="CHEBI:29108"/>
    </ligand>
</feature>
<dbReference type="GO" id="GO:0046872">
    <property type="term" value="F:metal ion binding"/>
    <property type="evidence" value="ECO:0007669"/>
    <property type="project" value="UniProtKB-UniRule"/>
</dbReference>
<feature type="signal peptide" evidence="16">
    <location>
        <begin position="1"/>
        <end position="18"/>
    </location>
</feature>
<dbReference type="CDD" id="cd04056">
    <property type="entry name" value="Peptidases_S53"/>
    <property type="match status" value="1"/>
</dbReference>
<gene>
    <name evidence="18" type="ORF">VE01_06504</name>
</gene>
<evidence type="ECO:0000259" key="17">
    <source>
        <dbReference type="PROSITE" id="PS51695"/>
    </source>
</evidence>
<dbReference type="InterPro" id="IPR030400">
    <property type="entry name" value="Sedolisin_dom"/>
</dbReference>
<dbReference type="GO" id="GO:0008240">
    <property type="term" value="F:tripeptidyl-peptidase activity"/>
    <property type="evidence" value="ECO:0007669"/>
    <property type="project" value="UniProtKB-EC"/>
</dbReference>
<evidence type="ECO:0000256" key="1">
    <source>
        <dbReference type="ARBA" id="ARBA00001910"/>
    </source>
</evidence>
<keyword evidence="12" id="KW-0843">Virulence</keyword>
<evidence type="ECO:0000256" key="10">
    <source>
        <dbReference type="ARBA" id="ARBA00022825"/>
    </source>
</evidence>
<evidence type="ECO:0000256" key="7">
    <source>
        <dbReference type="ARBA" id="ARBA00022723"/>
    </source>
</evidence>
<dbReference type="EMBL" id="KV460233">
    <property type="protein sequence ID" value="OBT95769.1"/>
    <property type="molecule type" value="Genomic_DNA"/>
</dbReference>
<dbReference type="GO" id="GO:0005576">
    <property type="term" value="C:extracellular region"/>
    <property type="evidence" value="ECO:0007669"/>
    <property type="project" value="UniProtKB-SubCell"/>
</dbReference>
<evidence type="ECO:0000256" key="12">
    <source>
        <dbReference type="ARBA" id="ARBA00023026"/>
    </source>
</evidence>
<keyword evidence="11 15" id="KW-0106">Calcium</keyword>
<feature type="active site" description="Charge relay system" evidence="15">
    <location>
        <position position="567"/>
    </location>
</feature>
<dbReference type="CDD" id="cd11377">
    <property type="entry name" value="Pro-peptidase_S53"/>
    <property type="match status" value="1"/>
</dbReference>
<dbReference type="RefSeq" id="XP_018129502.1">
    <property type="nucleotide sequence ID" value="XM_018275949.2"/>
</dbReference>
<comment type="subcellular location">
    <subcellularLocation>
        <location evidence="3">Secreted</location>
        <location evidence="3">Extracellular space</location>
    </subcellularLocation>
</comment>
<keyword evidence="7 15" id="KW-0479">Metal-binding</keyword>
<dbReference type="InterPro" id="IPR015366">
    <property type="entry name" value="S53_propep"/>
</dbReference>
<dbReference type="Gene3D" id="3.40.50.200">
    <property type="entry name" value="Peptidase S8/S53 domain"/>
    <property type="match status" value="1"/>
</dbReference>
<evidence type="ECO:0000256" key="11">
    <source>
        <dbReference type="ARBA" id="ARBA00022837"/>
    </source>
</evidence>
<evidence type="ECO:0000313" key="18">
    <source>
        <dbReference type="EMBL" id="OBT95769.1"/>
    </source>
</evidence>
<organism evidence="18 19">
    <name type="scientific">Pseudogymnoascus verrucosus</name>
    <dbReference type="NCBI Taxonomy" id="342668"/>
    <lineage>
        <taxon>Eukaryota</taxon>
        <taxon>Fungi</taxon>
        <taxon>Dikarya</taxon>
        <taxon>Ascomycota</taxon>
        <taxon>Pezizomycotina</taxon>
        <taxon>Leotiomycetes</taxon>
        <taxon>Thelebolales</taxon>
        <taxon>Thelebolaceae</taxon>
        <taxon>Pseudogymnoascus</taxon>
    </lineage>
</organism>
<dbReference type="AlphaFoldDB" id="A0A1B8GIX6"/>
<evidence type="ECO:0000313" key="19">
    <source>
        <dbReference type="Proteomes" id="UP000091956"/>
    </source>
</evidence>
<dbReference type="PANTHER" id="PTHR14218">
    <property type="entry name" value="PROTEASE S8 TRIPEPTIDYL PEPTIDASE I CLN2"/>
    <property type="match status" value="1"/>
</dbReference>
<protein>
    <recommendedName>
        <fullName evidence="4">tripeptidyl-peptidase II</fullName>
        <ecNumber evidence="4">3.4.14.10</ecNumber>
    </recommendedName>
</protein>
<evidence type="ECO:0000256" key="2">
    <source>
        <dbReference type="ARBA" id="ARBA00002451"/>
    </source>
</evidence>
<reference evidence="19" key="2">
    <citation type="journal article" date="2018" name="Nat. Commun.">
        <title>Extreme sensitivity to ultraviolet light in the fungal pathogen causing white-nose syndrome of bats.</title>
        <authorList>
            <person name="Palmer J.M."/>
            <person name="Drees K.P."/>
            <person name="Foster J.T."/>
            <person name="Lindner D.L."/>
        </authorList>
    </citation>
    <scope>NUCLEOTIDE SEQUENCE [LARGE SCALE GENOMIC DNA]</scope>
    <source>
        <strain evidence="19">UAMH 10579</strain>
    </source>
</reference>
<keyword evidence="14" id="KW-0325">Glycoprotein</keyword>
<evidence type="ECO:0000256" key="15">
    <source>
        <dbReference type="PROSITE-ProRule" id="PRU01032"/>
    </source>
</evidence>
<dbReference type="PROSITE" id="PS51695">
    <property type="entry name" value="SEDOLISIN"/>
    <property type="match status" value="1"/>
</dbReference>
<evidence type="ECO:0000256" key="5">
    <source>
        <dbReference type="ARBA" id="ARBA00022525"/>
    </source>
</evidence>
<evidence type="ECO:0000256" key="3">
    <source>
        <dbReference type="ARBA" id="ARBA00004239"/>
    </source>
</evidence>
<feature type="active site" description="Charge relay system" evidence="15">
    <location>
        <position position="302"/>
    </location>
</feature>
<dbReference type="Proteomes" id="UP000091956">
    <property type="component" value="Unassembled WGS sequence"/>
</dbReference>
<dbReference type="InterPro" id="IPR036852">
    <property type="entry name" value="Peptidase_S8/S53_dom_sf"/>
</dbReference>
<feature type="chain" id="PRO_5008608743" description="tripeptidyl-peptidase II" evidence="16">
    <location>
        <begin position="19"/>
        <end position="650"/>
    </location>
</feature>
<comment type="catalytic activity">
    <reaction evidence="1">
        <text>Release of an N-terminal tripeptide from a polypeptide.</text>
        <dbReference type="EC" id="3.4.14.10"/>
    </reaction>
</comment>
<dbReference type="InterPro" id="IPR050819">
    <property type="entry name" value="Tripeptidyl-peptidase_I"/>
</dbReference>
<dbReference type="EC" id="3.4.14.10" evidence="4"/>
<dbReference type="SMART" id="SM00944">
    <property type="entry name" value="Pro-kuma_activ"/>
    <property type="match status" value="1"/>
</dbReference>
<dbReference type="OrthoDB" id="3429543at2759"/>
<keyword evidence="13" id="KW-0865">Zymogen</keyword>
<dbReference type="GO" id="GO:0006508">
    <property type="term" value="P:proteolysis"/>
    <property type="evidence" value="ECO:0007669"/>
    <property type="project" value="UniProtKB-KW"/>
</dbReference>
<feature type="binding site" evidence="15">
    <location>
        <position position="609"/>
    </location>
    <ligand>
        <name>Ca(2+)</name>
        <dbReference type="ChEBI" id="CHEBI:29108"/>
    </ligand>
</feature>
<evidence type="ECO:0000256" key="8">
    <source>
        <dbReference type="ARBA" id="ARBA00022729"/>
    </source>
</evidence>
<dbReference type="SUPFAM" id="SSF54897">
    <property type="entry name" value="Protease propeptides/inhibitors"/>
    <property type="match status" value="1"/>
</dbReference>
<dbReference type="SUPFAM" id="SSF52743">
    <property type="entry name" value="Subtilisin-like"/>
    <property type="match status" value="1"/>
</dbReference>
<evidence type="ECO:0000256" key="14">
    <source>
        <dbReference type="ARBA" id="ARBA00023180"/>
    </source>
</evidence>
<keyword evidence="9 15" id="KW-0378">Hydrolase</keyword>
<feature type="binding site" evidence="15">
    <location>
        <position position="608"/>
    </location>
    <ligand>
        <name>Ca(2+)</name>
        <dbReference type="ChEBI" id="CHEBI:29108"/>
    </ligand>
</feature>
<dbReference type="STRING" id="342668.A0A1B8GIX6"/>
<dbReference type="PANTHER" id="PTHR14218:SF19">
    <property type="entry name" value="SERINE PROTEASE AORO, PUTATIVE (AFU_ORTHOLOGUE AFUA_6G10250)-RELATED"/>
    <property type="match status" value="1"/>
</dbReference>
<reference evidence="18 19" key="1">
    <citation type="submission" date="2016-03" db="EMBL/GenBank/DDBJ databases">
        <title>Comparative genomics of Pseudogymnoascus destructans, the fungus causing white-nose syndrome of bats.</title>
        <authorList>
            <person name="Palmer J.M."/>
            <person name="Drees K.P."/>
            <person name="Foster J.T."/>
            <person name="Lindner D.L."/>
        </authorList>
    </citation>
    <scope>NUCLEOTIDE SEQUENCE [LARGE SCALE GENOMIC DNA]</scope>
    <source>
        <strain evidence="18 19">UAMH 10579</strain>
    </source>
</reference>
<comment type="cofactor">
    <cofactor evidence="15">
        <name>Ca(2+)</name>
        <dbReference type="ChEBI" id="CHEBI:29108"/>
    </cofactor>
    <text evidence="15">Binds 1 Ca(2+) ion per subunit.</text>
</comment>
<evidence type="ECO:0000256" key="9">
    <source>
        <dbReference type="ARBA" id="ARBA00022801"/>
    </source>
</evidence>
<keyword evidence="5" id="KW-0964">Secreted</keyword>
<sequence>MKLFISLELLCQMAFALATTGSHNNEFAIHEKRVPHAELWTRSSTLDLDLILPLKIALTQSNLDKAEDLLLNISHPASSNFSQHWTPKDVARMFAPSPEAISDVAAWVRDSGIPEARIFRSHCGGWLQINATVQEAEKLLNARYYIYQNIRTGESRAACDEYSVSKSIQRHIDFIMPTIQFELQVQQQRRATRSIAPLKDDQSKFSKAASFAASLKSTITTCAQQTTPECVRALYNIPAGDTSNSNNSLGLVEFAWGSYFQDDLNSFFQLFMPEAVGKEPVFESIDGGFLQNFSKQFAFNGEVSLDLEYSMALVHPQNVTLYSVGDLWMQGDMNNFLAALDASYCGALDSTYDPIYPDPIISPIPGWPGGYNSSDCGNHSPTKVISVSFAWREAAYSPAYLQRQCFEYLKLGLQGVSIIFSSGDYGVAGQDGVCLDPNNGNITNETVGLFNPSFPSTCPWVTSVGGTQLPINGTVTDDEVAIYHRFPNTTLAQVVTSGGGFSNVFQRPSYQSHHIDRYFSRQKSHLHNVSHLFNSSGFARGYPDVSANAANYIIAVDQLLYGAYGTSCSTPVLASIITKINDRRLSAGKKSVGFLNPVFYENEWAFNDVVEGFNYGCDVEAFHADIGWDPVTGLGTPNFEKLLKLYMALP</sequence>
<keyword evidence="8 16" id="KW-0732">Signal</keyword>
<keyword evidence="6 15" id="KW-0645">Protease</keyword>
<dbReference type="GO" id="GO:0004252">
    <property type="term" value="F:serine-type endopeptidase activity"/>
    <property type="evidence" value="ECO:0007669"/>
    <property type="project" value="UniProtKB-UniRule"/>
</dbReference>
<dbReference type="GeneID" id="28839890"/>
<keyword evidence="19" id="KW-1185">Reference proteome</keyword>
<evidence type="ECO:0000256" key="4">
    <source>
        <dbReference type="ARBA" id="ARBA00012462"/>
    </source>
</evidence>
<feature type="active site" description="Charge relay system" evidence="15">
    <location>
        <position position="306"/>
    </location>
</feature>
<evidence type="ECO:0000256" key="16">
    <source>
        <dbReference type="SAM" id="SignalP"/>
    </source>
</evidence>
<evidence type="ECO:0000256" key="13">
    <source>
        <dbReference type="ARBA" id="ARBA00023145"/>
    </source>
</evidence>
<keyword evidence="10 15" id="KW-0720">Serine protease</keyword>
<name>A0A1B8GIX6_9PEZI</name>
<dbReference type="Pfam" id="PF09286">
    <property type="entry name" value="Pro-kuma_activ"/>
    <property type="match status" value="1"/>
</dbReference>
<feature type="binding site" evidence="15">
    <location>
        <position position="627"/>
    </location>
    <ligand>
        <name>Ca(2+)</name>
        <dbReference type="ChEBI" id="CHEBI:29108"/>
    </ligand>
</feature>
<dbReference type="FunFam" id="3.40.50.200:FF:000015">
    <property type="entry name" value="Tripeptidyl peptidase A"/>
    <property type="match status" value="1"/>
</dbReference>